<evidence type="ECO:0000256" key="1">
    <source>
        <dbReference type="SAM" id="MobiDB-lite"/>
    </source>
</evidence>
<sequence length="801" mass="86825">MIEALTVTYSVVNLTSTVLTQAKTLSNLRDKYQNAASTITAICAESSSISASLSQIQNLLVRDSGILDSHLTNRPELRETFDTALTGCEVVYACLEEEIQRLCAGAHGADAMTWRVRCRFIWREDTMRDLLSQLRGQQMALNLLIQMLQLESLSELKQLMRDNNAMISKVAQRSRSLRETHPRIRVSSIFSADRESTLGRSSTIASTIASTIDQTEFEFDDTIVNSRAYRRALAAAQKRPGTAGTAGRSVSEPTVDAVPDIGKLDIGDTSGEVKAPAVESEQDEFETSSISTEKNVHGSSILPEAEATEDRTVVDQSDSAERKSSVGAISMEDSAPTERKLSQDRTSTESPVPAGEKEDRVETTSATPIESPRSNPPRVQRKPLPSGRHILMPSASMSTLSSNWTAEVSHDRKDSADTISRVSTATTVTPSIFSTGSNPATNSSISLPDTIDSASEPDDNDAETLVEQNSPPGAASHTLPPDEPPETTNPELQTIASQLSMSETSYLSKLNILRTFIEEPISRRWPDAWSHFPAFHSLTAIRSSSATHLQHATAAALARTFRAWLASSRAAYTSYFQQHPHTAAALRARREADPAGFGAFLDTFASTHNLDDLLRTPLRRFHFYCQTASRAAAAAPKHAELRACADELAGVKRACDGALAAAQRAAGMAELRRRIEGVQPAYAEGLGLGAEERRLVRQEAVACKANGKGAWKPVKCVLLDNYLFFGRWERSAGAGAKGAGAKGAGEGQGGWYRKGMVGMKGGGGAAWWYLEKTDEVVHLLAAPTENERREWLNAISTTQSG</sequence>
<feature type="region of interest" description="Disordered" evidence="1">
    <location>
        <begin position="235"/>
        <end position="490"/>
    </location>
</feature>
<dbReference type="OrthoDB" id="5365701at2759"/>
<keyword evidence="3" id="KW-1185">Reference proteome</keyword>
<proteinExistence type="predicted"/>
<reference evidence="2" key="1">
    <citation type="submission" date="2020-04" db="EMBL/GenBank/DDBJ databases">
        <title>Genome Assembly and Annotation of Botryosphaeria dothidea sdau 11-99, a Latent Pathogen of Apple Fruit Ring Rot in China.</title>
        <authorList>
            <person name="Yu C."/>
            <person name="Diao Y."/>
            <person name="Lu Q."/>
            <person name="Zhao J."/>
            <person name="Cui S."/>
            <person name="Peng C."/>
            <person name="He B."/>
            <person name="Liu H."/>
        </authorList>
    </citation>
    <scope>NUCLEOTIDE SEQUENCE [LARGE SCALE GENOMIC DNA]</scope>
    <source>
        <strain evidence="2">Sdau11-99</strain>
    </source>
</reference>
<dbReference type="SUPFAM" id="SSF48065">
    <property type="entry name" value="DBL homology domain (DH-domain)"/>
    <property type="match status" value="1"/>
</dbReference>
<name>A0A8H4J690_9PEZI</name>
<evidence type="ECO:0000313" key="2">
    <source>
        <dbReference type="EMBL" id="KAF4313971.1"/>
    </source>
</evidence>
<protein>
    <recommendedName>
        <fullName evidence="4">DH domain-containing protein</fullName>
    </recommendedName>
</protein>
<feature type="compositionally biased region" description="Polar residues" evidence="1">
    <location>
        <begin position="395"/>
        <end position="406"/>
    </location>
</feature>
<dbReference type="EMBL" id="WWBZ02000001">
    <property type="protein sequence ID" value="KAF4313971.1"/>
    <property type="molecule type" value="Genomic_DNA"/>
</dbReference>
<dbReference type="Proteomes" id="UP000572817">
    <property type="component" value="Unassembled WGS sequence"/>
</dbReference>
<dbReference type="InterPro" id="IPR035899">
    <property type="entry name" value="DBL_dom_sf"/>
</dbReference>
<accession>A0A8H4J690</accession>
<evidence type="ECO:0008006" key="4">
    <source>
        <dbReference type="Google" id="ProtNLM"/>
    </source>
</evidence>
<dbReference type="Gene3D" id="1.20.900.10">
    <property type="entry name" value="Dbl homology (DH) domain"/>
    <property type="match status" value="1"/>
</dbReference>
<feature type="compositionally biased region" description="Polar residues" evidence="1">
    <location>
        <begin position="417"/>
        <end position="447"/>
    </location>
</feature>
<gene>
    <name evidence="2" type="ORF">GTA08_BOTSDO01753</name>
</gene>
<dbReference type="SUPFAM" id="SSF50729">
    <property type="entry name" value="PH domain-like"/>
    <property type="match status" value="1"/>
</dbReference>
<comment type="caution">
    <text evidence="2">The sequence shown here is derived from an EMBL/GenBank/DDBJ whole genome shotgun (WGS) entry which is preliminary data.</text>
</comment>
<dbReference type="AlphaFoldDB" id="A0A8H4J690"/>
<evidence type="ECO:0000313" key="3">
    <source>
        <dbReference type="Proteomes" id="UP000572817"/>
    </source>
</evidence>
<feature type="compositionally biased region" description="Basic and acidic residues" evidence="1">
    <location>
        <begin position="308"/>
        <end position="324"/>
    </location>
</feature>
<feature type="compositionally biased region" description="Basic and acidic residues" evidence="1">
    <location>
        <begin position="336"/>
        <end position="347"/>
    </location>
</feature>
<feature type="compositionally biased region" description="Acidic residues" evidence="1">
    <location>
        <begin position="455"/>
        <end position="464"/>
    </location>
</feature>
<organism evidence="2 3">
    <name type="scientific">Botryosphaeria dothidea</name>
    <dbReference type="NCBI Taxonomy" id="55169"/>
    <lineage>
        <taxon>Eukaryota</taxon>
        <taxon>Fungi</taxon>
        <taxon>Dikarya</taxon>
        <taxon>Ascomycota</taxon>
        <taxon>Pezizomycotina</taxon>
        <taxon>Dothideomycetes</taxon>
        <taxon>Dothideomycetes incertae sedis</taxon>
        <taxon>Botryosphaeriales</taxon>
        <taxon>Botryosphaeriaceae</taxon>
        <taxon>Botryosphaeria</taxon>
    </lineage>
</organism>